<evidence type="ECO:0000313" key="4">
    <source>
        <dbReference type="Proteomes" id="UP000198323"/>
    </source>
</evidence>
<dbReference type="GO" id="GO:0005615">
    <property type="term" value="C:extracellular space"/>
    <property type="evidence" value="ECO:0007669"/>
    <property type="project" value="TreeGrafter"/>
</dbReference>
<evidence type="ECO:0000256" key="1">
    <source>
        <dbReference type="ARBA" id="ARBA00023054"/>
    </source>
</evidence>
<comment type="caution">
    <text evidence="3">The sequence shown here is derived from an EMBL/GenBank/DDBJ whole genome shotgun (WGS) entry which is preliminary data.</text>
</comment>
<dbReference type="Proteomes" id="UP000198323">
    <property type="component" value="Unassembled WGS sequence"/>
</dbReference>
<proteinExistence type="predicted"/>
<dbReference type="PANTHER" id="PTHR18870">
    <property type="entry name" value="PROTEIN TAG-278-RELATED"/>
    <property type="match status" value="1"/>
</dbReference>
<feature type="region of interest" description="Disordered" evidence="2">
    <location>
        <begin position="57"/>
        <end position="118"/>
    </location>
</feature>
<reference evidence="3 4" key="1">
    <citation type="submission" date="2016-07" db="EMBL/GenBank/DDBJ databases">
        <title>Disparate Historic Effective Population Sizes Predicted by Modern Levels of Genome Diversity for the Scaled Quail (Callipepla squamata) and the Northern Bobwhite (Colinus virginianus): Inferences from First and Second Generation Draft Genome Assemblies for Sympatric New World Quail.</title>
        <authorList>
            <person name="Oldeschulte D.L."/>
            <person name="Halley Y.A."/>
            <person name="Bhattarai E.K."/>
            <person name="Brashear W.A."/>
            <person name="Hill J."/>
            <person name="Metz R.P."/>
            <person name="Johnson C.D."/>
            <person name="Rollins D."/>
            <person name="Peterson M.J."/>
            <person name="Bickhart D.M."/>
            <person name="Decker J.E."/>
            <person name="Seabury C.M."/>
        </authorList>
    </citation>
    <scope>NUCLEOTIDE SEQUENCE [LARGE SCALE GENOMIC DNA]</scope>
    <source>
        <strain evidence="3 4">Texas</strain>
        <tissue evidence="3">Leg muscle</tissue>
    </source>
</reference>
<dbReference type="PANTHER" id="PTHR18870:SF7">
    <property type="entry name" value="PROTEIN FAM184A"/>
    <property type="match status" value="1"/>
</dbReference>
<dbReference type="STRING" id="9009.A0A226N3P6"/>
<name>A0A226N3P6_CALSU</name>
<gene>
    <name evidence="3" type="ORF">ASZ78_009811</name>
</gene>
<feature type="non-terminal residue" evidence="3">
    <location>
        <position position="1"/>
    </location>
</feature>
<accession>A0A226N3P6</accession>
<keyword evidence="1" id="KW-0175">Coiled coil</keyword>
<evidence type="ECO:0000313" key="3">
    <source>
        <dbReference type="EMBL" id="OXB62213.1"/>
    </source>
</evidence>
<dbReference type="AlphaFoldDB" id="A0A226N3P6"/>
<organism evidence="3 4">
    <name type="scientific">Callipepla squamata</name>
    <name type="common">Scaled quail</name>
    <dbReference type="NCBI Taxonomy" id="9009"/>
    <lineage>
        <taxon>Eukaryota</taxon>
        <taxon>Metazoa</taxon>
        <taxon>Chordata</taxon>
        <taxon>Craniata</taxon>
        <taxon>Vertebrata</taxon>
        <taxon>Euteleostomi</taxon>
        <taxon>Archelosauria</taxon>
        <taxon>Archosauria</taxon>
        <taxon>Dinosauria</taxon>
        <taxon>Saurischia</taxon>
        <taxon>Theropoda</taxon>
        <taxon>Coelurosauria</taxon>
        <taxon>Aves</taxon>
        <taxon>Neognathae</taxon>
        <taxon>Galloanserae</taxon>
        <taxon>Galliformes</taxon>
        <taxon>Odontophoridae</taxon>
        <taxon>Callipepla</taxon>
    </lineage>
</organism>
<dbReference type="OrthoDB" id="75801at2759"/>
<keyword evidence="4" id="KW-1185">Reference proteome</keyword>
<protein>
    <submittedName>
        <fullName evidence="3">Uncharacterized protein</fullName>
    </submittedName>
</protein>
<dbReference type="EMBL" id="MCFN01000229">
    <property type="protein sequence ID" value="OXB62213.1"/>
    <property type="molecule type" value="Genomic_DNA"/>
</dbReference>
<sequence>EDKKFYQLELVNRETNYNKVFNASPNVGVINPLVKQKKKNDKSTNRFVSVPNLSALESSGVGNGHPNRLDPIPNSPIHDIEFNSSKPLPQPIPPKEPKTFLSPPQTDASPVASPDPQRQEWLARYFTF</sequence>
<evidence type="ECO:0000256" key="2">
    <source>
        <dbReference type="SAM" id="MobiDB-lite"/>
    </source>
</evidence>